<sequence length="69" mass="7476">MAESTAMRALAIGDTFTGSDAPFEIRDGQEFGFSEGSAAIGAGEARREIEHEKSLSIQRTIYLIKLQQA</sequence>
<evidence type="ECO:0000313" key="3">
    <source>
        <dbReference type="Proteomes" id="UP000704176"/>
    </source>
</evidence>
<dbReference type="EMBL" id="JAIRBM010000024">
    <property type="protein sequence ID" value="MBZ6078964.1"/>
    <property type="molecule type" value="Genomic_DNA"/>
</dbReference>
<accession>A0ABS7VTI7</accession>
<protein>
    <submittedName>
        <fullName evidence="1">Uncharacterized protein</fullName>
    </submittedName>
</protein>
<evidence type="ECO:0000313" key="1">
    <source>
        <dbReference type="EMBL" id="MBZ6078889.1"/>
    </source>
</evidence>
<keyword evidence="3" id="KW-1185">Reference proteome</keyword>
<name>A0ABS7VTI7_9HYPH</name>
<reference evidence="1 3" key="1">
    <citation type="submission" date="2021-09" db="EMBL/GenBank/DDBJ databases">
        <title>The complete genome sequence of a new microorganism.</title>
        <authorList>
            <person name="Zi Z."/>
        </authorList>
    </citation>
    <scope>NUCLEOTIDE SEQUENCE [LARGE SCALE GENOMIC DNA]</scope>
    <source>
        <strain evidence="1 3">WGZ8</strain>
    </source>
</reference>
<dbReference type="RefSeq" id="WP_224315643.1">
    <property type="nucleotide sequence ID" value="NZ_JAIRBM010000024.1"/>
</dbReference>
<proteinExistence type="predicted"/>
<dbReference type="EMBL" id="JAIRBM010000024">
    <property type="protein sequence ID" value="MBZ6078889.1"/>
    <property type="molecule type" value="Genomic_DNA"/>
</dbReference>
<gene>
    <name evidence="1" type="ORF">K9B37_21770</name>
    <name evidence="2" type="ORF">K9B37_22145</name>
</gene>
<dbReference type="Proteomes" id="UP000704176">
    <property type="component" value="Unassembled WGS sequence"/>
</dbReference>
<comment type="caution">
    <text evidence="1">The sequence shown here is derived from an EMBL/GenBank/DDBJ whole genome shotgun (WGS) entry which is preliminary data.</text>
</comment>
<evidence type="ECO:0000313" key="2">
    <source>
        <dbReference type="EMBL" id="MBZ6078964.1"/>
    </source>
</evidence>
<organism evidence="1 3">
    <name type="scientific">Microvirga puerhi</name>
    <dbReference type="NCBI Taxonomy" id="2876078"/>
    <lineage>
        <taxon>Bacteria</taxon>
        <taxon>Pseudomonadati</taxon>
        <taxon>Pseudomonadota</taxon>
        <taxon>Alphaproteobacteria</taxon>
        <taxon>Hyphomicrobiales</taxon>
        <taxon>Methylobacteriaceae</taxon>
        <taxon>Microvirga</taxon>
    </lineage>
</organism>